<dbReference type="SUPFAM" id="SSF53335">
    <property type="entry name" value="S-adenosyl-L-methionine-dependent methyltransferases"/>
    <property type="match status" value="1"/>
</dbReference>
<keyword evidence="3" id="KW-1185">Reference proteome</keyword>
<protein>
    <recommendedName>
        <fullName evidence="1">Methyltransferase domain-containing protein</fullName>
    </recommendedName>
</protein>
<gene>
    <name evidence="2" type="ORF">A4R35_19285</name>
</gene>
<dbReference type="Proteomes" id="UP000248706">
    <property type="component" value="Unassembled WGS sequence"/>
</dbReference>
<evidence type="ECO:0000259" key="1">
    <source>
        <dbReference type="Pfam" id="PF13649"/>
    </source>
</evidence>
<dbReference type="AlphaFoldDB" id="A0A328VLG4"/>
<name>A0A328VLG4_9CHLR</name>
<comment type="caution">
    <text evidence="2">The sequence shown here is derived from an EMBL/GenBank/DDBJ whole genome shotgun (WGS) entry which is preliminary data.</text>
</comment>
<reference evidence="2 3" key="1">
    <citation type="submission" date="2016-08" db="EMBL/GenBank/DDBJ databases">
        <title>Analysis of Carbohydrate Active Enzymes in Thermogemmatispora T81 Reveals Carbohydrate Degradation Ability.</title>
        <authorList>
            <person name="Tomazini A."/>
            <person name="Lal S."/>
            <person name="Stott M."/>
            <person name="Henrissat B."/>
            <person name="Polikarpov I."/>
            <person name="Sparling R."/>
            <person name="Levin D.B."/>
        </authorList>
    </citation>
    <scope>NUCLEOTIDE SEQUENCE [LARGE SCALE GENOMIC DNA]</scope>
    <source>
        <strain evidence="2 3">T81</strain>
    </source>
</reference>
<proteinExistence type="predicted"/>
<dbReference type="PANTHER" id="PTHR43591">
    <property type="entry name" value="METHYLTRANSFERASE"/>
    <property type="match status" value="1"/>
</dbReference>
<dbReference type="PANTHER" id="PTHR43591:SF24">
    <property type="entry name" value="2-METHOXY-6-POLYPRENYL-1,4-BENZOQUINOL METHYLASE, MITOCHONDRIAL"/>
    <property type="match status" value="1"/>
</dbReference>
<accession>A0A328VLG4</accession>
<sequence>MPLWGLFRRTRRLPAIKTGELTPRGQDARAEEEQQWQRRYLQDVPYALPKDEAEIDRLNFQHYALMSVQKQHIIAPLDDYPRAILDVGCGTGLWAREVGQRYPLCQVVGVDVEPPERLPTVPANVDYVYGDVLKGLPLPENSFDLVHQRLLILAVPASAWPQVLRELLRLARPGGWLQLTEAGMYFNHPGPRSAHLRDLVNRAIAGWGFDPLIALNMPTLLTQAGAIAVEKRTYGVMMGEAGGQGGRLLEKDMLAVMSALTERVASFMPVEEWRELLASLPEEWRNYGTEFQFHVTIGRKPRP</sequence>
<dbReference type="RefSeq" id="WP_112432316.1">
    <property type="nucleotide sequence ID" value="NZ_MCIF01000002.1"/>
</dbReference>
<dbReference type="InterPro" id="IPR029063">
    <property type="entry name" value="SAM-dependent_MTases_sf"/>
</dbReference>
<organism evidence="2 3">
    <name type="scientific">Thermogemmatispora tikiterensis</name>
    <dbReference type="NCBI Taxonomy" id="1825093"/>
    <lineage>
        <taxon>Bacteria</taxon>
        <taxon>Bacillati</taxon>
        <taxon>Chloroflexota</taxon>
        <taxon>Ktedonobacteria</taxon>
        <taxon>Thermogemmatisporales</taxon>
        <taxon>Thermogemmatisporaceae</taxon>
        <taxon>Thermogemmatispora</taxon>
    </lineage>
</organism>
<evidence type="ECO:0000313" key="3">
    <source>
        <dbReference type="Proteomes" id="UP000248706"/>
    </source>
</evidence>
<feature type="domain" description="Methyltransferase" evidence="1">
    <location>
        <begin position="84"/>
        <end position="175"/>
    </location>
</feature>
<dbReference type="InterPro" id="IPR041698">
    <property type="entry name" value="Methyltransf_25"/>
</dbReference>
<dbReference type="CDD" id="cd02440">
    <property type="entry name" value="AdoMet_MTases"/>
    <property type="match status" value="1"/>
</dbReference>
<dbReference type="Pfam" id="PF13649">
    <property type="entry name" value="Methyltransf_25"/>
    <property type="match status" value="1"/>
</dbReference>
<evidence type="ECO:0000313" key="2">
    <source>
        <dbReference type="EMBL" id="RAQ97691.1"/>
    </source>
</evidence>
<dbReference type="Gene3D" id="3.40.50.150">
    <property type="entry name" value="Vaccinia Virus protein VP39"/>
    <property type="match status" value="1"/>
</dbReference>
<dbReference type="EMBL" id="MCIF01000002">
    <property type="protein sequence ID" value="RAQ97691.1"/>
    <property type="molecule type" value="Genomic_DNA"/>
</dbReference>
<dbReference type="GO" id="GO:0008168">
    <property type="term" value="F:methyltransferase activity"/>
    <property type="evidence" value="ECO:0007669"/>
    <property type="project" value="TreeGrafter"/>
</dbReference>
<dbReference type="OrthoDB" id="9757640at2"/>